<comment type="caution">
    <text evidence="1">The sequence shown here is derived from an EMBL/GenBank/DDBJ whole genome shotgun (WGS) entry which is preliminary data.</text>
</comment>
<name>A0ACC0Y1G6_9ROSI</name>
<dbReference type="EMBL" id="CM047744">
    <property type="protein sequence ID" value="KAJ0028221.1"/>
    <property type="molecule type" value="Genomic_DNA"/>
</dbReference>
<organism evidence="1 2">
    <name type="scientific">Pistacia integerrima</name>
    <dbReference type="NCBI Taxonomy" id="434235"/>
    <lineage>
        <taxon>Eukaryota</taxon>
        <taxon>Viridiplantae</taxon>
        <taxon>Streptophyta</taxon>
        <taxon>Embryophyta</taxon>
        <taxon>Tracheophyta</taxon>
        <taxon>Spermatophyta</taxon>
        <taxon>Magnoliopsida</taxon>
        <taxon>eudicotyledons</taxon>
        <taxon>Gunneridae</taxon>
        <taxon>Pentapetalae</taxon>
        <taxon>rosids</taxon>
        <taxon>malvids</taxon>
        <taxon>Sapindales</taxon>
        <taxon>Anacardiaceae</taxon>
        <taxon>Pistacia</taxon>
    </lineage>
</organism>
<protein>
    <submittedName>
        <fullName evidence="1">Uncharacterized protein</fullName>
    </submittedName>
</protein>
<dbReference type="Proteomes" id="UP001163603">
    <property type="component" value="Chromosome 9"/>
</dbReference>
<accession>A0ACC0Y1G6</accession>
<keyword evidence="2" id="KW-1185">Reference proteome</keyword>
<evidence type="ECO:0000313" key="2">
    <source>
        <dbReference type="Proteomes" id="UP001163603"/>
    </source>
</evidence>
<evidence type="ECO:0000313" key="1">
    <source>
        <dbReference type="EMBL" id="KAJ0028221.1"/>
    </source>
</evidence>
<gene>
    <name evidence="1" type="ORF">Pint_35209</name>
</gene>
<sequence>MGRKFIEDSMDDVKISVCRSIGKKHRTIQVSQPCQRLSLLFAIEKQGVLLKLHCIKNSTSRRKMNQ</sequence>
<proteinExistence type="predicted"/>
<reference evidence="2" key="1">
    <citation type="journal article" date="2023" name="G3 (Bethesda)">
        <title>Genome assembly and association tests identify interacting loci associated with vigor, precocity, and sex in interspecific pistachio rootstocks.</title>
        <authorList>
            <person name="Palmer W."/>
            <person name="Jacygrad E."/>
            <person name="Sagayaradj S."/>
            <person name="Cavanaugh K."/>
            <person name="Han R."/>
            <person name="Bertier L."/>
            <person name="Beede B."/>
            <person name="Kafkas S."/>
            <person name="Golino D."/>
            <person name="Preece J."/>
            <person name="Michelmore R."/>
        </authorList>
    </citation>
    <scope>NUCLEOTIDE SEQUENCE [LARGE SCALE GENOMIC DNA]</scope>
</reference>